<keyword evidence="4" id="KW-1185">Reference proteome</keyword>
<reference evidence="5" key="1">
    <citation type="submission" date="2025-08" db="UniProtKB">
        <authorList>
            <consortium name="RefSeq"/>
        </authorList>
    </citation>
    <scope>IDENTIFICATION</scope>
    <source>
        <strain evidence="5">Nigerian</strain>
        <tissue evidence="5">Liver and blood</tissue>
    </source>
</reference>
<dbReference type="GeneID" id="100379950"/>
<dbReference type="SMART" id="SM00248">
    <property type="entry name" value="ANK"/>
    <property type="match status" value="2"/>
</dbReference>
<keyword evidence="1" id="KW-0040">ANK repeat</keyword>
<dbReference type="PANTHER" id="PTHR22677:SF3">
    <property type="entry name" value="ANKYRIN REPEAT DOMAIN-CONTAINING PROTEIN 60"/>
    <property type="match status" value="1"/>
</dbReference>
<dbReference type="OMA" id="KWKQWTS"/>
<dbReference type="InterPro" id="IPR029071">
    <property type="entry name" value="Ubiquitin-like_domsf"/>
</dbReference>
<feature type="region of interest" description="Disordered" evidence="2">
    <location>
        <begin position="289"/>
        <end position="325"/>
    </location>
</feature>
<evidence type="ECO:0000313" key="4">
    <source>
        <dbReference type="Proteomes" id="UP000008143"/>
    </source>
</evidence>
<dbReference type="InterPro" id="IPR039323">
    <property type="entry name" value="ANKRD_45/46/60"/>
</dbReference>
<feature type="repeat" description="ANK" evidence="1">
    <location>
        <begin position="180"/>
        <end position="212"/>
    </location>
</feature>
<evidence type="ECO:0000313" key="5">
    <source>
        <dbReference type="RefSeq" id="XP_002932155.1"/>
    </source>
</evidence>
<dbReference type="AGR" id="Xenbase:XB-GENE-939980"/>
<dbReference type="InterPro" id="IPR036770">
    <property type="entry name" value="Ankyrin_rpt-contain_sf"/>
</dbReference>
<organism evidence="4 5">
    <name type="scientific">Xenopus tropicalis</name>
    <name type="common">Western clawed frog</name>
    <name type="synonym">Silurana tropicalis</name>
    <dbReference type="NCBI Taxonomy" id="8364"/>
    <lineage>
        <taxon>Eukaryota</taxon>
        <taxon>Metazoa</taxon>
        <taxon>Chordata</taxon>
        <taxon>Craniata</taxon>
        <taxon>Vertebrata</taxon>
        <taxon>Euteleostomi</taxon>
        <taxon>Amphibia</taxon>
        <taxon>Batrachia</taxon>
        <taxon>Anura</taxon>
        <taxon>Pipoidea</taxon>
        <taxon>Pipidae</taxon>
        <taxon>Xenopodinae</taxon>
        <taxon>Xenopus</taxon>
        <taxon>Silurana</taxon>
    </lineage>
</organism>
<dbReference type="SUPFAM" id="SSF54236">
    <property type="entry name" value="Ubiquitin-like"/>
    <property type="match status" value="1"/>
</dbReference>
<gene>
    <name evidence="5 6" type="primary">ankrd60</name>
</gene>
<dbReference type="Pfam" id="PF12796">
    <property type="entry name" value="Ank_2"/>
    <property type="match status" value="1"/>
</dbReference>
<dbReference type="RefSeq" id="XP_002932155.1">
    <property type="nucleotide sequence ID" value="XM_002932109.5"/>
</dbReference>
<dbReference type="PROSITE" id="PS50088">
    <property type="entry name" value="ANK_REPEAT"/>
    <property type="match status" value="2"/>
</dbReference>
<dbReference type="InterPro" id="IPR002110">
    <property type="entry name" value="Ankyrin_rpt"/>
</dbReference>
<dbReference type="Xenbase" id="XB-GENE-939980">
    <property type="gene designation" value="ankrd60"/>
</dbReference>
<dbReference type="SUPFAM" id="SSF48403">
    <property type="entry name" value="Ankyrin repeat"/>
    <property type="match status" value="1"/>
</dbReference>
<evidence type="ECO:0000313" key="6">
    <source>
        <dbReference type="Xenbase" id="XB-GENE-939980"/>
    </source>
</evidence>
<feature type="domain" description="Ubiquitin-like" evidence="3">
    <location>
        <begin position="46"/>
        <end position="100"/>
    </location>
</feature>
<dbReference type="PROSITE" id="PS50053">
    <property type="entry name" value="UBIQUITIN_2"/>
    <property type="match status" value="1"/>
</dbReference>
<proteinExistence type="predicted"/>
<dbReference type="CDD" id="cd17063">
    <property type="entry name" value="Ubl_ANKRD60"/>
    <property type="match status" value="1"/>
</dbReference>
<dbReference type="OrthoDB" id="10258888at2759"/>
<evidence type="ECO:0000259" key="3">
    <source>
        <dbReference type="PROSITE" id="PS50053"/>
    </source>
</evidence>
<dbReference type="Gene3D" id="1.25.40.20">
    <property type="entry name" value="Ankyrin repeat-containing domain"/>
    <property type="match status" value="1"/>
</dbReference>
<feature type="repeat" description="ANK" evidence="1">
    <location>
        <begin position="147"/>
        <end position="179"/>
    </location>
</feature>
<dbReference type="KEGG" id="xtr:100379950"/>
<dbReference type="CTD" id="140731"/>
<dbReference type="PANTHER" id="PTHR22677">
    <property type="entry name" value="ANKYRIN REPEAT DOMAIN-CONTAINING PROTEIN 60"/>
    <property type="match status" value="1"/>
</dbReference>
<dbReference type="Proteomes" id="UP000008143">
    <property type="component" value="Chromosome 5"/>
</dbReference>
<dbReference type="InterPro" id="IPR000626">
    <property type="entry name" value="Ubiquitin-like_dom"/>
</dbReference>
<feature type="compositionally biased region" description="Polar residues" evidence="2">
    <location>
        <begin position="289"/>
        <end position="299"/>
    </location>
</feature>
<accession>A0A8J0QLL8</accession>
<sequence>MASHGKGRSLRTTTDTPQVTFFSVKVRLLETGEMFRVPGCSRLTKVAELKEKLELAAGIPAHLQRLSYIDEGDLPDKSTFKYNGIIPKGTISLRSWSQDGCSDLVKAAAEGDLPKLKYLGVTADSNYNTPNSLLLSLEAKCDWVAARASTALYIASHRGHTAMVRFLLRNGANVHGKTLLGSSPLHVAAAMGNCDCIDELLAYGAEIQDTDGNGHSALDLASLWGQKKAENRLFLYQWKKRASKVSLKSHLDPKELFPHQKYDSSLRTWRCGPQAKNYMVNLVTHGEYSGTNINAPRKSNNQRRPAKHEESNVNIKPCIDGLKQG</sequence>
<dbReference type="AlphaFoldDB" id="A0A8J0QLL8"/>
<dbReference type="PROSITE" id="PS50297">
    <property type="entry name" value="ANK_REP_REGION"/>
    <property type="match status" value="2"/>
</dbReference>
<evidence type="ECO:0000256" key="2">
    <source>
        <dbReference type="SAM" id="MobiDB-lite"/>
    </source>
</evidence>
<evidence type="ECO:0000256" key="1">
    <source>
        <dbReference type="PROSITE-ProRule" id="PRU00023"/>
    </source>
</evidence>
<protein>
    <submittedName>
        <fullName evidence="5">Ankyrin repeat domain-containing protein 60 isoform X1</fullName>
    </submittedName>
</protein>
<dbReference type="Gene3D" id="3.10.20.90">
    <property type="entry name" value="Phosphatidylinositol 3-kinase Catalytic Subunit, Chain A, domain 1"/>
    <property type="match status" value="1"/>
</dbReference>
<name>A0A8J0QLL8_XENTR</name>